<dbReference type="RefSeq" id="XP_023001817.1">
    <property type="nucleotide sequence ID" value="XM_023146049.1"/>
</dbReference>
<evidence type="ECO:0000256" key="7">
    <source>
        <dbReference type="ARBA" id="ARBA00022989"/>
    </source>
</evidence>
<dbReference type="GO" id="GO:0012511">
    <property type="term" value="C:monolayer-surrounded lipid storage body"/>
    <property type="evidence" value="ECO:0007669"/>
    <property type="project" value="InterPro"/>
</dbReference>
<evidence type="ECO:0000256" key="8">
    <source>
        <dbReference type="ARBA" id="ARBA00023136"/>
    </source>
</evidence>
<dbReference type="InterPro" id="IPR000136">
    <property type="entry name" value="Oleosin"/>
</dbReference>
<dbReference type="KEGG" id="cmax:111495847"/>
<evidence type="ECO:0000256" key="6">
    <source>
        <dbReference type="ARBA" id="ARBA00022692"/>
    </source>
</evidence>
<evidence type="ECO:0000256" key="3">
    <source>
        <dbReference type="ARBA" id="ARBA00004502"/>
    </source>
</evidence>
<accession>A0A6J1KHP7</accession>
<dbReference type="GeneID" id="111495847"/>
<evidence type="ECO:0000256" key="2">
    <source>
        <dbReference type="ARBA" id="ARBA00004141"/>
    </source>
</evidence>
<gene>
    <name evidence="11" type="primary">LOC111495847</name>
</gene>
<protein>
    <submittedName>
        <fullName evidence="11">Oleosin 1-like</fullName>
    </submittedName>
</protein>
<dbReference type="OrthoDB" id="2016943at2759"/>
<dbReference type="GO" id="GO:0019915">
    <property type="term" value="P:lipid storage"/>
    <property type="evidence" value="ECO:0007669"/>
    <property type="project" value="TreeGrafter"/>
</dbReference>
<evidence type="ECO:0000313" key="10">
    <source>
        <dbReference type="Proteomes" id="UP000504608"/>
    </source>
</evidence>
<proteinExistence type="inferred from homology"/>
<keyword evidence="5" id="KW-0551">Lipid droplet</keyword>
<evidence type="ECO:0000256" key="9">
    <source>
        <dbReference type="SAM" id="Phobius"/>
    </source>
</evidence>
<keyword evidence="8 9" id="KW-0472">Membrane</keyword>
<dbReference type="Proteomes" id="UP000504608">
    <property type="component" value="Unplaced"/>
</dbReference>
<comment type="similarity">
    <text evidence="4">Belongs to the oleosin family.</text>
</comment>
<dbReference type="Pfam" id="PF01277">
    <property type="entry name" value="Oleosin"/>
    <property type="match status" value="1"/>
</dbReference>
<sequence>MADRPSTATALIRRLQEHAPNSPQLLGLLTLFISASILIFLIGLTFTAALITLIFLSPVILLTSPIWAPLVFFLFIPAVGLLCLGGFAVAAAAGVSWAYRYFKGMHPPGSEQVEYARSRIYDTASQVKDYAREYGGYLQSKVKDAAPGA</sequence>
<keyword evidence="10" id="KW-1185">Reference proteome</keyword>
<dbReference type="PANTHER" id="PTHR33203">
    <property type="entry name" value="OLEOSIN"/>
    <property type="match status" value="1"/>
</dbReference>
<comment type="function">
    <text evidence="1">May have a structural role to stabilize the lipid body during desiccation of the seed by preventing coalescence of the oil. Probably interacts with both lipid and phospholipid moieties of lipid bodies. May also provide recognition signals for specific lipase anchorage in lipolysis during seedling growth.</text>
</comment>
<comment type="subcellular location">
    <subcellularLocation>
        <location evidence="3">Lipid droplet</location>
    </subcellularLocation>
    <subcellularLocation>
        <location evidence="2">Membrane</location>
        <topology evidence="2">Multi-pass membrane protein</topology>
    </subcellularLocation>
</comment>
<evidence type="ECO:0000256" key="4">
    <source>
        <dbReference type="ARBA" id="ARBA00010858"/>
    </source>
</evidence>
<keyword evidence="7 9" id="KW-1133">Transmembrane helix</keyword>
<feature type="transmembrane region" description="Helical" evidence="9">
    <location>
        <begin position="25"/>
        <end position="54"/>
    </location>
</feature>
<dbReference type="GO" id="GO:0048608">
    <property type="term" value="P:reproductive structure development"/>
    <property type="evidence" value="ECO:0007669"/>
    <property type="project" value="UniProtKB-ARBA"/>
</dbReference>
<dbReference type="GO" id="GO:0016020">
    <property type="term" value="C:membrane"/>
    <property type="evidence" value="ECO:0007669"/>
    <property type="project" value="UniProtKB-SubCell"/>
</dbReference>
<feature type="transmembrane region" description="Helical" evidence="9">
    <location>
        <begin position="66"/>
        <end position="99"/>
    </location>
</feature>
<evidence type="ECO:0000256" key="5">
    <source>
        <dbReference type="ARBA" id="ARBA00022677"/>
    </source>
</evidence>
<evidence type="ECO:0000256" key="1">
    <source>
        <dbReference type="ARBA" id="ARBA00002582"/>
    </source>
</evidence>
<organism evidence="10 11">
    <name type="scientific">Cucurbita maxima</name>
    <name type="common">Pumpkin</name>
    <name type="synonym">Winter squash</name>
    <dbReference type="NCBI Taxonomy" id="3661"/>
    <lineage>
        <taxon>Eukaryota</taxon>
        <taxon>Viridiplantae</taxon>
        <taxon>Streptophyta</taxon>
        <taxon>Embryophyta</taxon>
        <taxon>Tracheophyta</taxon>
        <taxon>Spermatophyta</taxon>
        <taxon>Magnoliopsida</taxon>
        <taxon>eudicotyledons</taxon>
        <taxon>Gunneridae</taxon>
        <taxon>Pentapetalae</taxon>
        <taxon>rosids</taxon>
        <taxon>fabids</taxon>
        <taxon>Cucurbitales</taxon>
        <taxon>Cucurbitaceae</taxon>
        <taxon>Cucurbiteae</taxon>
        <taxon>Cucurbita</taxon>
    </lineage>
</organism>
<evidence type="ECO:0000313" key="11">
    <source>
        <dbReference type="RefSeq" id="XP_023001817.1"/>
    </source>
</evidence>
<name>A0A6J1KHP7_CUCMA</name>
<dbReference type="PANTHER" id="PTHR33203:SF4">
    <property type="entry name" value="F27J15.22"/>
    <property type="match status" value="1"/>
</dbReference>
<dbReference type="GO" id="GO:0009791">
    <property type="term" value="P:post-embryonic development"/>
    <property type="evidence" value="ECO:0007669"/>
    <property type="project" value="UniProtKB-ARBA"/>
</dbReference>
<reference evidence="11" key="1">
    <citation type="submission" date="2025-08" db="UniProtKB">
        <authorList>
            <consortium name="RefSeq"/>
        </authorList>
    </citation>
    <scope>IDENTIFICATION</scope>
    <source>
        <tissue evidence="11">Young leaves</tissue>
    </source>
</reference>
<keyword evidence="6 9" id="KW-0812">Transmembrane</keyword>
<dbReference type="AlphaFoldDB" id="A0A6J1KHP7"/>